<organism evidence="2 3">
    <name type="scientific">Spiroplasma taiwanense CT-1</name>
    <dbReference type="NCBI Taxonomy" id="1276220"/>
    <lineage>
        <taxon>Bacteria</taxon>
        <taxon>Bacillati</taxon>
        <taxon>Mycoplasmatota</taxon>
        <taxon>Mollicutes</taxon>
        <taxon>Entomoplasmatales</taxon>
        <taxon>Spiroplasmataceae</taxon>
        <taxon>Spiroplasma</taxon>
    </lineage>
</organism>
<keyword evidence="1" id="KW-1133">Transmembrane helix</keyword>
<dbReference type="AlphaFoldDB" id="S5LUF0"/>
<evidence type="ECO:0000313" key="2">
    <source>
        <dbReference type="EMBL" id="AGR41414.1"/>
    </source>
</evidence>
<sequence>MIAWNTIVTDVLAAIGVLILIFSPLYFSSLQRKILNQRLHTKVDGEKLFEKLKYDLKLSKITNVNKKRLYTDIHYAKSIFRGAMEYNSREVIWYFNELYAKRHIHNNIRKKAWLHTWIWIGTILVIMGGTYFDFFSWIFNMSNMVETSGIISIWVLITFASGISILNKFLEFSKVKKIVNDDIRQINLTKKEKVWKDFKIIFYFSIGNWILGFIFIFINVFFN</sequence>
<dbReference type="KEGG" id="stai:STAIW_v1c08260"/>
<feature type="transmembrane region" description="Helical" evidence="1">
    <location>
        <begin position="6"/>
        <end position="27"/>
    </location>
</feature>
<reference evidence="2 3" key="1">
    <citation type="journal article" date="2013" name="Genome Biol. Evol.">
        <title>Comparison of metabolic capacities and inference of gene content evolution in mosquito-associated Spiroplasma diminutum and S. taiwanense.</title>
        <authorList>
            <person name="Lo W.S."/>
            <person name="Ku C."/>
            <person name="Chen L.L."/>
            <person name="Chang T.H."/>
            <person name="Kuo C.H."/>
        </authorList>
    </citation>
    <scope>NUCLEOTIDE SEQUENCE [LARGE SCALE GENOMIC DNA]</scope>
    <source>
        <strain evidence="2">CT-1</strain>
    </source>
</reference>
<keyword evidence="1" id="KW-0812">Transmembrane</keyword>
<dbReference type="STRING" id="1276220.STAIW_v1c08260"/>
<dbReference type="EMBL" id="CP005074">
    <property type="protein sequence ID" value="AGR41414.1"/>
    <property type="molecule type" value="Genomic_DNA"/>
</dbReference>
<feature type="transmembrane region" description="Helical" evidence="1">
    <location>
        <begin position="200"/>
        <end position="222"/>
    </location>
</feature>
<evidence type="ECO:0008006" key="4">
    <source>
        <dbReference type="Google" id="ProtNLM"/>
    </source>
</evidence>
<dbReference type="PATRIC" id="fig|1276220.3.peg.843"/>
<dbReference type="Proteomes" id="UP000014984">
    <property type="component" value="Chromosome"/>
</dbReference>
<evidence type="ECO:0000313" key="3">
    <source>
        <dbReference type="Proteomes" id="UP000014984"/>
    </source>
</evidence>
<accession>S5LUF0</accession>
<feature type="transmembrane region" description="Helical" evidence="1">
    <location>
        <begin position="151"/>
        <end position="170"/>
    </location>
</feature>
<protein>
    <recommendedName>
        <fullName evidence="4">Transmembrane protein</fullName>
    </recommendedName>
</protein>
<dbReference type="RefSeq" id="WP_020834553.1">
    <property type="nucleotide sequence ID" value="NC_021846.1"/>
</dbReference>
<evidence type="ECO:0000256" key="1">
    <source>
        <dbReference type="SAM" id="Phobius"/>
    </source>
</evidence>
<name>S5LUF0_9MOLU</name>
<gene>
    <name evidence="2" type="ORF">STAIW_v1c08260</name>
</gene>
<keyword evidence="1" id="KW-0472">Membrane</keyword>
<dbReference type="HOGENOM" id="CLU_1234376_0_0_14"/>
<dbReference type="OrthoDB" id="388946at2"/>
<keyword evidence="3" id="KW-1185">Reference proteome</keyword>
<feature type="transmembrane region" description="Helical" evidence="1">
    <location>
        <begin position="117"/>
        <end position="139"/>
    </location>
</feature>
<proteinExistence type="predicted"/>